<evidence type="ECO:0000256" key="2">
    <source>
        <dbReference type="ARBA" id="ARBA00022475"/>
    </source>
</evidence>
<dbReference type="GO" id="GO:1901137">
    <property type="term" value="P:carbohydrate derivative biosynthetic process"/>
    <property type="evidence" value="ECO:0007669"/>
    <property type="project" value="UniProtKB-ARBA"/>
</dbReference>
<comment type="caution">
    <text evidence="7">The sequence shown here is derived from an EMBL/GenBank/DDBJ whole genome shotgun (WGS) entry which is preliminary data.</text>
</comment>
<evidence type="ECO:0000256" key="1">
    <source>
        <dbReference type="ARBA" id="ARBA00004533"/>
    </source>
</evidence>
<keyword evidence="3" id="KW-0997">Cell inner membrane</keyword>
<proteinExistence type="predicted"/>
<dbReference type="NCBIfam" id="NF006487">
    <property type="entry name" value="PRK08905.1"/>
    <property type="match status" value="1"/>
</dbReference>
<protein>
    <submittedName>
        <fullName evidence="7">Putative Bacterial lipid A biosynthesis acyltransferase</fullName>
    </submittedName>
</protein>
<gene>
    <name evidence="7" type="ORF">CARN7_0915</name>
</gene>
<dbReference type="Pfam" id="PF03279">
    <property type="entry name" value="Lip_A_acyltrans"/>
    <property type="match status" value="1"/>
</dbReference>
<dbReference type="PIRSF" id="PIRSF026649">
    <property type="entry name" value="MsbB"/>
    <property type="match status" value="1"/>
</dbReference>
<evidence type="ECO:0000256" key="5">
    <source>
        <dbReference type="ARBA" id="ARBA00023136"/>
    </source>
</evidence>
<dbReference type="GO" id="GO:0005886">
    <property type="term" value="C:plasma membrane"/>
    <property type="evidence" value="ECO:0007669"/>
    <property type="project" value="UniProtKB-SubCell"/>
</dbReference>
<keyword evidence="4 7" id="KW-0808">Transferase</keyword>
<dbReference type="InterPro" id="IPR004960">
    <property type="entry name" value="LipA_acyltrans"/>
</dbReference>
<evidence type="ECO:0000256" key="6">
    <source>
        <dbReference type="ARBA" id="ARBA00023315"/>
    </source>
</evidence>
<organism evidence="7">
    <name type="scientific">mine drainage metagenome</name>
    <dbReference type="NCBI Taxonomy" id="410659"/>
    <lineage>
        <taxon>unclassified sequences</taxon>
        <taxon>metagenomes</taxon>
        <taxon>ecological metagenomes</taxon>
    </lineage>
</organism>
<dbReference type="AlphaFoldDB" id="E6QSC9"/>
<sequence>MQTVQLILRLFARLPLRFWHTLGALGGMLVFRFNTRYATRLRDNLLRSGIASDETEQQKLLHDCVRQLGMAAAEVVPIWFRSYADVLDLVTECVGWEHVEDAVRGGKGVLAMTPHLGCFEIVSLYYVARYPMTIMYKPPRQHWAEVLMCAGRDRGLASLATADKKGVRIMLAALKRGEAVGILPDQVASTGDGVWANFFGRPAYTPTLPGRLANLTGAVPLIMFGERLAQSRGYRIHITPLPHALSEDKATATRELNTALETLIRKYPAQYLWSYNRYKQPGGVAPPGA</sequence>
<evidence type="ECO:0000256" key="4">
    <source>
        <dbReference type="ARBA" id="ARBA00022679"/>
    </source>
</evidence>
<dbReference type="PANTHER" id="PTHR30606:SF10">
    <property type="entry name" value="PHOSPHATIDYLINOSITOL MANNOSIDE ACYLTRANSFERASE"/>
    <property type="match status" value="1"/>
</dbReference>
<keyword evidence="6 7" id="KW-0012">Acyltransferase</keyword>
<name>E6QSC9_9ZZZZ</name>
<comment type="subcellular location">
    <subcellularLocation>
        <location evidence="1">Cell inner membrane</location>
    </subcellularLocation>
</comment>
<dbReference type="EMBL" id="CABR01000073">
    <property type="protein sequence ID" value="CBI10151.1"/>
    <property type="molecule type" value="Genomic_DNA"/>
</dbReference>
<keyword evidence="2" id="KW-1003">Cell membrane</keyword>
<dbReference type="GO" id="GO:0008610">
    <property type="term" value="P:lipid biosynthetic process"/>
    <property type="evidence" value="ECO:0007669"/>
    <property type="project" value="UniProtKB-ARBA"/>
</dbReference>
<dbReference type="CDD" id="cd07984">
    <property type="entry name" value="LPLAT_LABLAT-like"/>
    <property type="match status" value="1"/>
</dbReference>
<keyword evidence="5" id="KW-0472">Membrane</keyword>
<reference evidence="7" key="1">
    <citation type="submission" date="2009-10" db="EMBL/GenBank/DDBJ databases">
        <title>Diversity of trophic interactions inside an arsenic-rich microbial ecosystem.</title>
        <authorList>
            <person name="Bertin P.N."/>
            <person name="Heinrich-Salmeron A."/>
            <person name="Pelletier E."/>
            <person name="Goulhen-Chollet F."/>
            <person name="Arsene-Ploetze F."/>
            <person name="Gallien S."/>
            <person name="Calteau A."/>
            <person name="Vallenet D."/>
            <person name="Casiot C."/>
            <person name="Chane-Woon-Ming B."/>
            <person name="Giloteaux L."/>
            <person name="Barakat M."/>
            <person name="Bonnefoy V."/>
            <person name="Bruneel O."/>
            <person name="Chandler M."/>
            <person name="Cleiss J."/>
            <person name="Duran R."/>
            <person name="Elbaz-Poulichet F."/>
            <person name="Fonknechten N."/>
            <person name="Lauga B."/>
            <person name="Mornico D."/>
            <person name="Ortet P."/>
            <person name="Schaeffer C."/>
            <person name="Siguier P."/>
            <person name="Alexander Thil Smith A."/>
            <person name="Van Dorsselaer A."/>
            <person name="Weissenbach J."/>
            <person name="Medigue C."/>
            <person name="Le Paslier D."/>
        </authorList>
    </citation>
    <scope>NUCLEOTIDE SEQUENCE</scope>
</reference>
<evidence type="ECO:0000256" key="3">
    <source>
        <dbReference type="ARBA" id="ARBA00022519"/>
    </source>
</evidence>
<evidence type="ECO:0000313" key="7">
    <source>
        <dbReference type="EMBL" id="CBI10151.1"/>
    </source>
</evidence>
<dbReference type="GO" id="GO:0016746">
    <property type="term" value="F:acyltransferase activity"/>
    <property type="evidence" value="ECO:0007669"/>
    <property type="project" value="UniProtKB-KW"/>
</dbReference>
<accession>E6QSC9</accession>
<dbReference type="PANTHER" id="PTHR30606">
    <property type="entry name" value="LIPID A BIOSYNTHESIS LAUROYL ACYLTRANSFERASE"/>
    <property type="match status" value="1"/>
</dbReference>